<accession>A0A2P5G1W2</accession>
<reference evidence="2" key="1">
    <citation type="submission" date="2016-06" db="EMBL/GenBank/DDBJ databases">
        <title>Parallel loss of symbiosis genes in relatives of nitrogen-fixing non-legume Parasponia.</title>
        <authorList>
            <person name="Van Velzen R."/>
            <person name="Holmer R."/>
            <person name="Bu F."/>
            <person name="Rutten L."/>
            <person name="Van Zeijl A."/>
            <person name="Liu W."/>
            <person name="Santuari L."/>
            <person name="Cao Q."/>
            <person name="Sharma T."/>
            <person name="Shen D."/>
            <person name="Roswanjaya Y."/>
            <person name="Wardhani T."/>
            <person name="Kalhor M.S."/>
            <person name="Jansen J."/>
            <person name="Van den Hoogen J."/>
            <person name="Gungor B."/>
            <person name="Hartog M."/>
            <person name="Hontelez J."/>
            <person name="Verver J."/>
            <person name="Yang W.-C."/>
            <person name="Schijlen E."/>
            <person name="Repin R."/>
            <person name="Schilthuizen M."/>
            <person name="Schranz E."/>
            <person name="Heidstra R."/>
            <person name="Miyata K."/>
            <person name="Fedorova E."/>
            <person name="Kohlen W."/>
            <person name="Bisseling T."/>
            <person name="Smit S."/>
            <person name="Geurts R."/>
        </authorList>
    </citation>
    <scope>NUCLEOTIDE SEQUENCE [LARGE SCALE GENOMIC DNA]</scope>
    <source>
        <strain evidence="2">cv. RG33-2</strain>
    </source>
</reference>
<dbReference type="EMBL" id="JXTC01000001">
    <property type="protein sequence ID" value="POO04001.1"/>
    <property type="molecule type" value="Genomic_DNA"/>
</dbReference>
<comment type="caution">
    <text evidence="1">The sequence shown here is derived from an EMBL/GenBank/DDBJ whole genome shotgun (WGS) entry which is preliminary data.</text>
</comment>
<gene>
    <name evidence="1" type="ORF">TorRG33x02_003050</name>
</gene>
<name>A0A2P5G1W2_TREOI</name>
<dbReference type="InParanoid" id="A0A2P5G1W2"/>
<organism evidence="1 2">
    <name type="scientific">Trema orientale</name>
    <name type="common">Charcoal tree</name>
    <name type="synonym">Celtis orientalis</name>
    <dbReference type="NCBI Taxonomy" id="63057"/>
    <lineage>
        <taxon>Eukaryota</taxon>
        <taxon>Viridiplantae</taxon>
        <taxon>Streptophyta</taxon>
        <taxon>Embryophyta</taxon>
        <taxon>Tracheophyta</taxon>
        <taxon>Spermatophyta</taxon>
        <taxon>Magnoliopsida</taxon>
        <taxon>eudicotyledons</taxon>
        <taxon>Gunneridae</taxon>
        <taxon>Pentapetalae</taxon>
        <taxon>rosids</taxon>
        <taxon>fabids</taxon>
        <taxon>Rosales</taxon>
        <taxon>Cannabaceae</taxon>
        <taxon>Trema</taxon>
    </lineage>
</organism>
<sequence>MGKANPPGLGLVQSSNGLIKYGPSLYLIVAMYSSWRSPSILMIFKKTREKIWPTRMFQSTSKQAGKVKAIRSSKAQALWS</sequence>
<proteinExistence type="predicted"/>
<evidence type="ECO:0000313" key="1">
    <source>
        <dbReference type="EMBL" id="POO04001.1"/>
    </source>
</evidence>
<keyword evidence="2" id="KW-1185">Reference proteome</keyword>
<dbReference type="Proteomes" id="UP000237000">
    <property type="component" value="Unassembled WGS sequence"/>
</dbReference>
<dbReference type="AlphaFoldDB" id="A0A2P5G1W2"/>
<protein>
    <submittedName>
        <fullName evidence="1">Uncharacterized protein</fullName>
    </submittedName>
</protein>
<evidence type="ECO:0000313" key="2">
    <source>
        <dbReference type="Proteomes" id="UP000237000"/>
    </source>
</evidence>